<dbReference type="RefSeq" id="WP_160962742.1">
    <property type="nucleotide sequence ID" value="NZ_WVUD01000036.1"/>
</dbReference>
<keyword evidence="2" id="KW-0812">Transmembrane</keyword>
<keyword evidence="2" id="KW-0472">Membrane</keyword>
<dbReference type="PANTHER" id="PTHR23082">
    <property type="entry name" value="TRANSCRIPTION INITIATION FACTOR IIIC TFIIIC , POLYPEPTIDE 3-RELATED"/>
    <property type="match status" value="1"/>
</dbReference>
<dbReference type="PANTHER" id="PTHR23082:SF0">
    <property type="entry name" value="GENERAL TRANSCRIPTION FACTOR 3C POLYPEPTIDE 3"/>
    <property type="match status" value="1"/>
</dbReference>
<dbReference type="InterPro" id="IPR011990">
    <property type="entry name" value="TPR-like_helical_dom_sf"/>
</dbReference>
<dbReference type="SMART" id="SM00028">
    <property type="entry name" value="TPR"/>
    <property type="match status" value="13"/>
</dbReference>
<evidence type="ECO:0000313" key="3">
    <source>
        <dbReference type="EMBL" id="MYL84577.1"/>
    </source>
</evidence>
<protein>
    <submittedName>
        <fullName evidence="3">Tetratricopeptide repeat protein</fullName>
    </submittedName>
</protein>
<dbReference type="InterPro" id="IPR019734">
    <property type="entry name" value="TPR_rpt"/>
</dbReference>
<evidence type="ECO:0000256" key="1">
    <source>
        <dbReference type="PROSITE-ProRule" id="PRU00339"/>
    </source>
</evidence>
<dbReference type="InterPro" id="IPR039340">
    <property type="entry name" value="Tfc4/TFIIIC-102/Sfc4"/>
</dbReference>
<feature type="repeat" description="TPR" evidence="1">
    <location>
        <begin position="475"/>
        <end position="508"/>
    </location>
</feature>
<feature type="transmembrane region" description="Helical" evidence="2">
    <location>
        <begin position="12"/>
        <end position="30"/>
    </location>
</feature>
<organism evidence="3 4">
    <name type="scientific">Solidesulfovibrio aerotolerans</name>
    <dbReference type="NCBI Taxonomy" id="295255"/>
    <lineage>
        <taxon>Bacteria</taxon>
        <taxon>Pseudomonadati</taxon>
        <taxon>Thermodesulfobacteriota</taxon>
        <taxon>Desulfovibrionia</taxon>
        <taxon>Desulfovibrionales</taxon>
        <taxon>Desulfovibrionaceae</taxon>
        <taxon>Solidesulfovibrio</taxon>
    </lineage>
</organism>
<dbReference type="Gene3D" id="1.25.40.10">
    <property type="entry name" value="Tetratricopeptide repeat domain"/>
    <property type="match status" value="6"/>
</dbReference>
<evidence type="ECO:0000256" key="2">
    <source>
        <dbReference type="SAM" id="Phobius"/>
    </source>
</evidence>
<dbReference type="GO" id="GO:0006383">
    <property type="term" value="P:transcription by RNA polymerase III"/>
    <property type="evidence" value="ECO:0007669"/>
    <property type="project" value="InterPro"/>
</dbReference>
<dbReference type="OrthoDB" id="9814129at2"/>
<comment type="caution">
    <text evidence="3">The sequence shown here is derived from an EMBL/GenBank/DDBJ whole genome shotgun (WGS) entry which is preliminary data.</text>
</comment>
<dbReference type="GO" id="GO:0000127">
    <property type="term" value="C:transcription factor TFIIIC complex"/>
    <property type="evidence" value="ECO:0007669"/>
    <property type="project" value="TreeGrafter"/>
</dbReference>
<reference evidence="3 4" key="1">
    <citation type="submission" date="2020-01" db="EMBL/GenBank/DDBJ databases">
        <title>Genome sequence of Desulfovibrio aerotolerans DSM 16695(T).</title>
        <authorList>
            <person name="Karnachuk O."/>
            <person name="Avakyan M."/>
            <person name="Mardanov A."/>
            <person name="Kadnikov V."/>
            <person name="Ravin N."/>
        </authorList>
    </citation>
    <scope>NUCLEOTIDE SEQUENCE [LARGE SCALE GENOMIC DNA]</scope>
    <source>
        <strain evidence="3 4">DSM 16695</strain>
    </source>
</reference>
<dbReference type="Pfam" id="PF14559">
    <property type="entry name" value="TPR_19"/>
    <property type="match status" value="4"/>
</dbReference>
<name>A0A7C9N285_9BACT</name>
<keyword evidence="4" id="KW-1185">Reference proteome</keyword>
<dbReference type="Pfam" id="PF13432">
    <property type="entry name" value="TPR_16"/>
    <property type="match status" value="2"/>
</dbReference>
<evidence type="ECO:0000313" key="4">
    <source>
        <dbReference type="Proteomes" id="UP000482487"/>
    </source>
</evidence>
<feature type="repeat" description="TPR" evidence="1">
    <location>
        <begin position="509"/>
        <end position="542"/>
    </location>
</feature>
<proteinExistence type="predicted"/>
<gene>
    <name evidence="3" type="ORF">GTA51_15760</name>
</gene>
<dbReference type="SUPFAM" id="SSF48452">
    <property type="entry name" value="TPR-like"/>
    <property type="match status" value="4"/>
</dbReference>
<dbReference type="Proteomes" id="UP000482487">
    <property type="component" value="Unassembled WGS sequence"/>
</dbReference>
<accession>A0A7C9N285</accession>
<dbReference type="PROSITE" id="PS50005">
    <property type="entry name" value="TPR"/>
    <property type="match status" value="2"/>
</dbReference>
<sequence>MSILSIKSKRRTLILAGFIAFWVIAALWTVNKFNPEFWKDGYSYYKDAQAFLEKNDLEAARNSIRKARTRDAKTSGYLVFEGSICEKLGLPDEAAQAYSQALALAPNDPEAGLGLARILLAQGKTQEAATILSQLAATDLDTSILERRAGILAQYGEHVRAMADYERLLAGDPDNAGYLRGYSASAMAVKDWNSAQKTLSKLLSVSPDAALSDWARGQLVIALRAVGKTAEAYALLTAAPQATNATMRAQLAMELELFSEAMPLLEQLIKTDPGNADVANQLGTALRALGRLDEAYTLFSAFPDAGNLRPRAELALQLEKFDEAAKLYLQLTRTESAAVLDREKLAYALDRAAQNNNQALAPVVSSSTAVAPAAPVATAAGTIPDPLPGDAAAEKEYKALIASEQASEETKLRYSWLLMRAKRYAEAYDLARNLQHLTERPEELELAANAAFLAGKYAEAAPLLESAATRQPQNTIFLRNLADAYDALKQPSQAARTLDRLLELEPRNREARLKLAGLLARAGDKRRAEDLYRRLLDDEPENTRLVDELATLYEAQGRHTAAIAVLSKAPPSVLADPNLIFRLARLYTWIKDYPAAIRWYTRFLAATGIPAAQRAQAGMALAGAYLETGDLAAAQKQLQTLRAAVSTSPELLLLAARTAMESKQPQQAVTILERLASLRPLNAQETQWLAGQYRLIGNKHKALALYEKAMTAGWLTAANSLEALGDLRFDAGQFTAALTAFQQAEKDNTVGRLALKLARAADKAGNKALAKAAYDRFLAGNPDDPELLLETARYGINSGNYAQALNLYEKVVAQKGSKGLLLELAQANLAAKRFAMAESWAQQAVQAGEGGFKATLALVQALHLQGKISEADKLLRENKQAIMAHPEGRQWLGYVAVARDRQLEAYDIFNDLAKTDEGDPGKMWLWRGIAATRRGDYARARESFDKARQYGASVPQTAIDQ</sequence>
<dbReference type="SUPFAM" id="SSF81901">
    <property type="entry name" value="HCP-like"/>
    <property type="match status" value="1"/>
</dbReference>
<dbReference type="AlphaFoldDB" id="A0A7C9N285"/>
<keyword evidence="2" id="KW-1133">Transmembrane helix</keyword>
<keyword evidence="1" id="KW-0802">TPR repeat</keyword>
<dbReference type="EMBL" id="WVUD01000036">
    <property type="protein sequence ID" value="MYL84577.1"/>
    <property type="molecule type" value="Genomic_DNA"/>
</dbReference>